<dbReference type="Pfam" id="PF22820">
    <property type="entry name" value="TcaA_3rd_4th"/>
    <property type="match status" value="1"/>
</dbReference>
<dbReference type="EMBL" id="CP009416">
    <property type="protein sequence ID" value="AJD92204.1"/>
    <property type="molecule type" value="Genomic_DNA"/>
</dbReference>
<evidence type="ECO:0000313" key="6">
    <source>
        <dbReference type="EMBL" id="AJD92204.1"/>
    </source>
</evidence>
<name>A0A0B5AVZ6_9BACL</name>
<evidence type="ECO:0000259" key="3">
    <source>
        <dbReference type="Pfam" id="PF22819"/>
    </source>
</evidence>
<organism evidence="6 7">
    <name type="scientific">Jeotgalibacillus malaysiensis</name>
    <dbReference type="NCBI Taxonomy" id="1508404"/>
    <lineage>
        <taxon>Bacteria</taxon>
        <taxon>Bacillati</taxon>
        <taxon>Bacillota</taxon>
        <taxon>Bacilli</taxon>
        <taxon>Bacillales</taxon>
        <taxon>Caryophanaceae</taxon>
        <taxon>Jeotgalibacillus</taxon>
    </lineage>
</organism>
<dbReference type="InterPro" id="IPR056902">
    <property type="entry name" value="NTF2_YvbJ"/>
</dbReference>
<feature type="region of interest" description="Disordered" evidence="1">
    <location>
        <begin position="27"/>
        <end position="67"/>
    </location>
</feature>
<dbReference type="Pfam" id="PF22819">
    <property type="entry name" value="TcaA_5th"/>
    <property type="match status" value="1"/>
</dbReference>
<dbReference type="Pfam" id="PF25155">
    <property type="entry name" value="NTF2_YvbJ"/>
    <property type="match status" value="1"/>
</dbReference>
<keyword evidence="2" id="KW-0472">Membrane</keyword>
<dbReference type="InterPro" id="IPR054528">
    <property type="entry name" value="TcaA_5th"/>
</dbReference>
<proteinExistence type="predicted"/>
<dbReference type="HOGENOM" id="CLU_450395_0_0_9"/>
<evidence type="ECO:0000256" key="1">
    <source>
        <dbReference type="SAM" id="MobiDB-lite"/>
    </source>
</evidence>
<evidence type="ECO:0000256" key="2">
    <source>
        <dbReference type="SAM" id="Phobius"/>
    </source>
</evidence>
<evidence type="ECO:0000313" key="7">
    <source>
        <dbReference type="Proteomes" id="UP000031449"/>
    </source>
</evidence>
<reference evidence="6 7" key="1">
    <citation type="submission" date="2014-08" db="EMBL/GenBank/DDBJ databases">
        <title>Complete genome of a marine bacteria Jeotgalibacillus malaysiensis.</title>
        <authorList>
            <person name="Yaakop A.S."/>
            <person name="Chan K.-G."/>
            <person name="Goh K.M."/>
        </authorList>
    </citation>
    <scope>NUCLEOTIDE SEQUENCE [LARGE SCALE GENOMIC DNA]</scope>
    <source>
        <strain evidence="6 7">D5</strain>
    </source>
</reference>
<dbReference type="BioCyc" id="JESP1508404:G14D9-12168-MONOMER"/>
<feature type="domain" description="YvbJ-like NTF2-like" evidence="5">
    <location>
        <begin position="351"/>
        <end position="468"/>
    </location>
</feature>
<dbReference type="STRING" id="1508404.JMA_28870"/>
<dbReference type="KEGG" id="jeo:JMA_28870"/>
<dbReference type="PANTHER" id="PTHR40038:SF1">
    <property type="entry name" value="MEMBRANE-ASSOCIATED PROTEIN TCAA"/>
    <property type="match status" value="1"/>
</dbReference>
<feature type="transmembrane region" description="Helical" evidence="2">
    <location>
        <begin position="69"/>
        <end position="88"/>
    </location>
</feature>
<keyword evidence="7" id="KW-1185">Reference proteome</keyword>
<evidence type="ECO:0000259" key="4">
    <source>
        <dbReference type="Pfam" id="PF22820"/>
    </source>
</evidence>
<evidence type="ECO:0000259" key="5">
    <source>
        <dbReference type="Pfam" id="PF25155"/>
    </source>
</evidence>
<feature type="compositionally biased region" description="Polar residues" evidence="1">
    <location>
        <begin position="27"/>
        <end position="39"/>
    </location>
</feature>
<accession>A0A0B5AVZ6</accession>
<sequence>MSKFCTDCGHPQQADERFCQHCGTPVNQKAQKPVNQPMQEQPVHAEQPVQMQQTPPPAPRKPRTKKQKAALAAGAVVLVAVVGSSYFASNYYSAASTMDRFKEAVQNKDAEALTSMMVLENGVEVDEYQAEAFLRLPPEKLAEIMTFEETNGFLWSTNEPLLSIQPHGKVAGVINRHAVIGVPQYVELYLPTESEVEYAFSLNGASLGTSGATESVSAGPFLAGNYLLDSTFSSDYGELTASEELTLTSASREYQSHYIEPDMDYVIFSLPYDDPNATNVVINGHEIPFNERSSETVKVGPLPLNGSVSVKAVATYPWGTLESEEIAVSESLQPVTISHLTEDQRSEVGELALAYAEQTVEANANQDASFIKDGTEALKTKWQDNITDMIERNRMYSGQLNEIQLMTSASRVTGDGDTSKLVIPASLHFYEASHLAAEPKDPEEFVSEGYLTFAYNADEGTFSVDDYSYRDETFETEPDLILAGSETYHESIPVQVVEKVEEEKEVSSTATDQDIETFIENFRQDYEYALNEKDFSFVQSYFESGSAIYREYDEYIHSFDDTYYFFEFLEDRVTSVEQTGENTYKVNTAELFDFHNHVNETWRYTRTKSYILKIKDQQLYIDRIDMMTDDITEV</sequence>
<dbReference type="Proteomes" id="UP000031449">
    <property type="component" value="Chromosome"/>
</dbReference>
<keyword evidence="2" id="KW-1133">Transmembrane helix</keyword>
<feature type="domain" description="TcaA 4th" evidence="4">
    <location>
        <begin position="272"/>
        <end position="332"/>
    </location>
</feature>
<dbReference type="InterPro" id="IPR054530">
    <property type="entry name" value="TcaA_4th"/>
</dbReference>
<gene>
    <name evidence="6" type="ORF">JMA_28870</name>
</gene>
<protein>
    <submittedName>
        <fullName evidence="6">Uncharacterized protein</fullName>
    </submittedName>
</protein>
<keyword evidence="2" id="KW-0812">Transmembrane</keyword>
<dbReference type="AlphaFoldDB" id="A0A0B5AVZ6"/>
<feature type="domain" description="TcaA protein NTF2-like" evidence="3">
    <location>
        <begin position="512"/>
        <end position="622"/>
    </location>
</feature>
<dbReference type="OrthoDB" id="1682769at2"/>
<dbReference type="PANTHER" id="PTHR40038">
    <property type="entry name" value="MEMBRANE-ASSOCIATED PROTEIN TCAA"/>
    <property type="match status" value="1"/>
</dbReference>